<evidence type="ECO:0000259" key="9">
    <source>
        <dbReference type="Pfam" id="PF07992"/>
    </source>
</evidence>
<evidence type="ECO:0000256" key="7">
    <source>
        <dbReference type="SAM" id="MobiDB-lite"/>
    </source>
</evidence>
<keyword evidence="10" id="KW-0560">Oxidoreductase</keyword>
<dbReference type="AlphaFoldDB" id="A0A221W9S5"/>
<keyword evidence="2" id="KW-0285">Flavoprotein</keyword>
<dbReference type="KEGG" id="ahg:AHOG_23355"/>
<feature type="domain" description="FAD/NAD(P)-binding" evidence="9">
    <location>
        <begin position="86"/>
        <end position="397"/>
    </location>
</feature>
<keyword evidence="3 5" id="KW-0274">FAD</keyword>
<dbReference type="InterPro" id="IPR016156">
    <property type="entry name" value="FAD/NAD-linked_Rdtase_dimer_sf"/>
</dbReference>
<dbReference type="PRINTS" id="PR00368">
    <property type="entry name" value="FADPNR"/>
</dbReference>
<feature type="disulfide bond" description="Redox-active" evidence="6">
    <location>
        <begin position="123"/>
        <end position="128"/>
    </location>
</feature>
<accession>A0A221W9S5</accession>
<dbReference type="EC" id="1.16.1.1" evidence="10"/>
<dbReference type="InterPro" id="IPR050151">
    <property type="entry name" value="Class-I_Pyr_Nuc-Dis_Oxidored"/>
</dbReference>
<dbReference type="Gene3D" id="3.30.390.30">
    <property type="match status" value="1"/>
</dbReference>
<feature type="binding site" evidence="5">
    <location>
        <position position="348"/>
    </location>
    <ligand>
        <name>NAD(+)</name>
        <dbReference type="ChEBI" id="CHEBI:57540"/>
    </ligand>
</feature>
<dbReference type="Proteomes" id="UP000204221">
    <property type="component" value="Chromosome"/>
</dbReference>
<dbReference type="PIRSF" id="PIRSF000350">
    <property type="entry name" value="Mercury_reductase_MerA"/>
    <property type="match status" value="1"/>
</dbReference>
<protein>
    <submittedName>
        <fullName evidence="10">Mercuric reductase</fullName>
        <ecNumber evidence="10">1.16.1.1</ecNumber>
    </submittedName>
</protein>
<evidence type="ECO:0000313" key="10">
    <source>
        <dbReference type="EMBL" id="ASO22279.1"/>
    </source>
</evidence>
<dbReference type="GO" id="GO:0016152">
    <property type="term" value="F:mercury (II) reductase (NADP+) activity"/>
    <property type="evidence" value="ECO:0007669"/>
    <property type="project" value="UniProtKB-EC"/>
</dbReference>
<keyword evidence="4 5" id="KW-0520">NAD</keyword>
<dbReference type="InterPro" id="IPR023753">
    <property type="entry name" value="FAD/NAD-binding_dom"/>
</dbReference>
<feature type="domain" description="Pyridine nucleotide-disulphide oxidoreductase dimerisation" evidence="8">
    <location>
        <begin position="440"/>
        <end position="545"/>
    </location>
</feature>
<dbReference type="InterPro" id="IPR004099">
    <property type="entry name" value="Pyr_nucl-diS_OxRdtase_dimer"/>
</dbReference>
<dbReference type="SUPFAM" id="SSF55424">
    <property type="entry name" value="FAD/NAD-linked reductases, dimerisation (C-terminal) domain"/>
    <property type="match status" value="1"/>
</dbReference>
<evidence type="ECO:0000256" key="3">
    <source>
        <dbReference type="ARBA" id="ARBA00022827"/>
    </source>
</evidence>
<feature type="binding site" evidence="5">
    <location>
        <position position="132"/>
    </location>
    <ligand>
        <name>FAD</name>
        <dbReference type="ChEBI" id="CHEBI:57692"/>
    </ligand>
</feature>
<comment type="cofactor">
    <cofactor evidence="5">
        <name>FAD</name>
        <dbReference type="ChEBI" id="CHEBI:57692"/>
    </cofactor>
    <text evidence="5">Binds 1 FAD per subunit.</text>
</comment>
<dbReference type="Pfam" id="PF07992">
    <property type="entry name" value="Pyr_redox_2"/>
    <property type="match status" value="1"/>
</dbReference>
<sequence>MPAEPRATERLPDRRRERARNHGAGHRGCGTRRRSPGRRCRRPRGGGACRSAYDRSQNGDVELPGRAACGALFGVDQKKIEERTEYDVIVIGGGAVGENVAARAVQGGLRAVIVEAQLLGGECSYWACMPSKALLRPGSALAAVRRVPGAREAVTGGLDVAEVLKERDAIAADWKDDGQLEWARSSGIAVIKGTARITGPRRVRVTDADGDREVTAAQAVVVCTGSAPRTPPIPGLDEVRTWTSRDATSARSVPRRLAVLGGGPVGVELAQAWARLGSNVTLINGGARLLPRFEDFAGELVADGLREDGVEILLDTSLERVGAEAGGIALRTEEGRRIKADELLVATGRSPATHEIGLDVVGLTPGEPLRVDDSGQVTGVEGGWLYAAGDVTGRAPVTHQGKYAARVVGDVIAGRAAGSPEARSASPWSRFAATADHTAVPQVVFTDPEVAAVGFTEAAARQAGLRTRVADLDIAVGGSSVHAEDYRGRARMIVDEERRVLVGVTFAGYDVAELLHAATIAIVGEVPIDRLWHAVPAYPTISEVWLRLLEEYGL</sequence>
<evidence type="ECO:0000256" key="5">
    <source>
        <dbReference type="PIRSR" id="PIRSR000350-3"/>
    </source>
</evidence>
<evidence type="ECO:0000256" key="2">
    <source>
        <dbReference type="ARBA" id="ARBA00022630"/>
    </source>
</evidence>
<organism evidence="10 11">
    <name type="scientific">Actinoalloteichus hoggarensis</name>
    <dbReference type="NCBI Taxonomy" id="1470176"/>
    <lineage>
        <taxon>Bacteria</taxon>
        <taxon>Bacillati</taxon>
        <taxon>Actinomycetota</taxon>
        <taxon>Actinomycetes</taxon>
        <taxon>Pseudonocardiales</taxon>
        <taxon>Pseudonocardiaceae</taxon>
        <taxon>Actinoalloteichus</taxon>
    </lineage>
</organism>
<dbReference type="SUPFAM" id="SSF51905">
    <property type="entry name" value="FAD/NAD(P)-binding domain"/>
    <property type="match status" value="1"/>
</dbReference>
<dbReference type="Pfam" id="PF02852">
    <property type="entry name" value="Pyr_redox_dim"/>
    <property type="match status" value="1"/>
</dbReference>
<evidence type="ECO:0000256" key="6">
    <source>
        <dbReference type="PIRSR" id="PIRSR000350-4"/>
    </source>
</evidence>
<dbReference type="PRINTS" id="PR00411">
    <property type="entry name" value="PNDRDTASEI"/>
</dbReference>
<dbReference type="PANTHER" id="PTHR22912">
    <property type="entry name" value="DISULFIDE OXIDOREDUCTASE"/>
    <property type="match status" value="1"/>
</dbReference>
<gene>
    <name evidence="10" type="primary">merA</name>
    <name evidence="10" type="ORF">AHOG_23355</name>
</gene>
<dbReference type="InterPro" id="IPR036188">
    <property type="entry name" value="FAD/NAD-bd_sf"/>
</dbReference>
<dbReference type="EMBL" id="CP022521">
    <property type="protein sequence ID" value="ASO22279.1"/>
    <property type="molecule type" value="Genomic_DNA"/>
</dbReference>
<reference evidence="10 11" key="1">
    <citation type="submission" date="2017-07" db="EMBL/GenBank/DDBJ databases">
        <title>Complete genome sequence of Actinoalloteichus hoggarensis DSM 45943, type strain of Actinoalloteichus hoggarensis.</title>
        <authorList>
            <person name="Ruckert C."/>
            <person name="Nouioui I."/>
            <person name="Willmese J."/>
            <person name="van Wezel G."/>
            <person name="Klenk H.-P."/>
            <person name="Kalinowski J."/>
            <person name="Zotchev S.B."/>
        </authorList>
    </citation>
    <scope>NUCLEOTIDE SEQUENCE [LARGE SCALE GENOMIC DNA]</scope>
    <source>
        <strain evidence="10 11">DSM 45943</strain>
    </source>
</reference>
<keyword evidence="11" id="KW-1185">Reference proteome</keyword>
<evidence type="ECO:0000313" key="11">
    <source>
        <dbReference type="Proteomes" id="UP000204221"/>
    </source>
</evidence>
<proteinExistence type="inferred from homology"/>
<dbReference type="GO" id="GO:0004148">
    <property type="term" value="F:dihydrolipoyl dehydrogenase (NADH) activity"/>
    <property type="evidence" value="ECO:0007669"/>
    <property type="project" value="TreeGrafter"/>
</dbReference>
<dbReference type="GO" id="GO:0006103">
    <property type="term" value="P:2-oxoglutarate metabolic process"/>
    <property type="evidence" value="ECO:0007669"/>
    <property type="project" value="TreeGrafter"/>
</dbReference>
<feature type="binding site" evidence="5">
    <location>
        <begin position="224"/>
        <end position="226"/>
    </location>
    <ligand>
        <name>FAD</name>
        <dbReference type="ChEBI" id="CHEBI:57692"/>
    </ligand>
</feature>
<feature type="compositionally biased region" description="Basic residues" evidence="7">
    <location>
        <begin position="17"/>
        <end position="44"/>
    </location>
</feature>
<feature type="compositionally biased region" description="Basic and acidic residues" evidence="7">
    <location>
        <begin position="1"/>
        <end position="16"/>
    </location>
</feature>
<feature type="binding site" evidence="5">
    <location>
        <begin position="261"/>
        <end position="268"/>
    </location>
    <ligand>
        <name>NAD(+)</name>
        <dbReference type="ChEBI" id="CHEBI:57540"/>
    </ligand>
</feature>
<feature type="binding site" evidence="5">
    <location>
        <position position="390"/>
    </location>
    <ligand>
        <name>FAD</name>
        <dbReference type="ChEBI" id="CHEBI:57692"/>
    </ligand>
</feature>
<feature type="region of interest" description="Disordered" evidence="7">
    <location>
        <begin position="1"/>
        <end position="55"/>
    </location>
</feature>
<dbReference type="InterPro" id="IPR001100">
    <property type="entry name" value="Pyr_nuc-diS_OxRdtase"/>
</dbReference>
<dbReference type="Gene3D" id="3.50.50.60">
    <property type="entry name" value="FAD/NAD(P)-binding domain"/>
    <property type="match status" value="2"/>
</dbReference>
<evidence type="ECO:0000259" key="8">
    <source>
        <dbReference type="Pfam" id="PF02852"/>
    </source>
</evidence>
<dbReference type="PANTHER" id="PTHR22912:SF151">
    <property type="entry name" value="DIHYDROLIPOYL DEHYDROGENASE, MITOCHONDRIAL"/>
    <property type="match status" value="1"/>
</dbReference>
<comment type="similarity">
    <text evidence="1">Belongs to the class-I pyridine nucleotide-disulfide oxidoreductase family.</text>
</comment>
<dbReference type="GO" id="GO:0050660">
    <property type="term" value="F:flavin adenine dinucleotide binding"/>
    <property type="evidence" value="ECO:0007669"/>
    <property type="project" value="TreeGrafter"/>
</dbReference>
<name>A0A221W9S5_9PSEU</name>
<evidence type="ECO:0000256" key="1">
    <source>
        <dbReference type="ARBA" id="ARBA00007532"/>
    </source>
</evidence>
<keyword evidence="5" id="KW-0547">Nucleotide-binding</keyword>
<evidence type="ECO:0000256" key="4">
    <source>
        <dbReference type="ARBA" id="ARBA00023027"/>
    </source>
</evidence>